<dbReference type="NCBIfam" id="TIGR01509">
    <property type="entry name" value="HAD-SF-IA-v3"/>
    <property type="match status" value="1"/>
</dbReference>
<evidence type="ECO:0000313" key="1">
    <source>
        <dbReference type="EMBL" id="SHH85839.1"/>
    </source>
</evidence>
<dbReference type="STRING" id="1123281.SAMN02745180_01199"/>
<dbReference type="InterPro" id="IPR006439">
    <property type="entry name" value="HAD-SF_hydro_IA"/>
</dbReference>
<organism evidence="1 2">
    <name type="scientific">Sporanaerobacter acetigenes DSM 13106</name>
    <dbReference type="NCBI Taxonomy" id="1123281"/>
    <lineage>
        <taxon>Bacteria</taxon>
        <taxon>Bacillati</taxon>
        <taxon>Bacillota</taxon>
        <taxon>Tissierellia</taxon>
        <taxon>Tissierellales</taxon>
        <taxon>Sporanaerobacteraceae</taxon>
        <taxon>Sporanaerobacter</taxon>
    </lineage>
</organism>
<dbReference type="SFLD" id="SFLDS00003">
    <property type="entry name" value="Haloacid_Dehalogenase"/>
    <property type="match status" value="1"/>
</dbReference>
<dbReference type="InterPro" id="IPR041492">
    <property type="entry name" value="HAD_2"/>
</dbReference>
<dbReference type="PANTHER" id="PTHR43434:SF1">
    <property type="entry name" value="PHOSPHOGLYCOLATE PHOSPHATASE"/>
    <property type="match status" value="1"/>
</dbReference>
<keyword evidence="2" id="KW-1185">Reference proteome</keyword>
<gene>
    <name evidence="1" type="ORF">SAMN02745180_01199</name>
</gene>
<dbReference type="GO" id="GO:0005829">
    <property type="term" value="C:cytosol"/>
    <property type="evidence" value="ECO:0007669"/>
    <property type="project" value="TreeGrafter"/>
</dbReference>
<evidence type="ECO:0000313" key="2">
    <source>
        <dbReference type="Proteomes" id="UP000184389"/>
    </source>
</evidence>
<dbReference type="GO" id="GO:0006281">
    <property type="term" value="P:DNA repair"/>
    <property type="evidence" value="ECO:0007669"/>
    <property type="project" value="TreeGrafter"/>
</dbReference>
<dbReference type="PRINTS" id="PR00413">
    <property type="entry name" value="HADHALOGNASE"/>
</dbReference>
<dbReference type="Pfam" id="PF13419">
    <property type="entry name" value="HAD_2"/>
    <property type="match status" value="1"/>
</dbReference>
<protein>
    <submittedName>
        <fullName evidence="1">Phosphoglycolate phosphatase</fullName>
    </submittedName>
</protein>
<reference evidence="1 2" key="1">
    <citation type="submission" date="2016-11" db="EMBL/GenBank/DDBJ databases">
        <authorList>
            <person name="Jaros S."/>
            <person name="Januszkiewicz K."/>
            <person name="Wedrychowicz H."/>
        </authorList>
    </citation>
    <scope>NUCLEOTIDE SEQUENCE [LARGE SCALE GENOMIC DNA]</scope>
    <source>
        <strain evidence="1 2">DSM 13106</strain>
    </source>
</reference>
<dbReference type="SFLD" id="SFLDG01129">
    <property type="entry name" value="C1.5:_HAD__Beta-PGM__Phosphata"/>
    <property type="match status" value="1"/>
</dbReference>
<dbReference type="InterPro" id="IPR023198">
    <property type="entry name" value="PGP-like_dom2"/>
</dbReference>
<dbReference type="AlphaFoldDB" id="A0A1M5WE37"/>
<dbReference type="InterPro" id="IPR050155">
    <property type="entry name" value="HAD-like_hydrolase_sf"/>
</dbReference>
<dbReference type="RefSeq" id="WP_233242551.1">
    <property type="nucleotide sequence ID" value="NZ_FQXR01000005.1"/>
</dbReference>
<proteinExistence type="predicted"/>
<dbReference type="Gene3D" id="1.10.150.240">
    <property type="entry name" value="Putative phosphatase, domain 2"/>
    <property type="match status" value="1"/>
</dbReference>
<dbReference type="GO" id="GO:0008967">
    <property type="term" value="F:phosphoglycolate phosphatase activity"/>
    <property type="evidence" value="ECO:0007669"/>
    <property type="project" value="TreeGrafter"/>
</dbReference>
<dbReference type="SUPFAM" id="SSF56784">
    <property type="entry name" value="HAD-like"/>
    <property type="match status" value="1"/>
</dbReference>
<dbReference type="Proteomes" id="UP000184389">
    <property type="component" value="Unassembled WGS sequence"/>
</dbReference>
<name>A0A1M5WE37_9FIRM</name>
<dbReference type="PANTHER" id="PTHR43434">
    <property type="entry name" value="PHOSPHOGLYCOLATE PHOSPHATASE"/>
    <property type="match status" value="1"/>
</dbReference>
<accession>A0A1M5WE37</accession>
<dbReference type="Gene3D" id="3.40.50.1000">
    <property type="entry name" value="HAD superfamily/HAD-like"/>
    <property type="match status" value="1"/>
</dbReference>
<dbReference type="SFLD" id="SFLDG01135">
    <property type="entry name" value="C1.5.6:_HAD__Beta-PGM__Phospha"/>
    <property type="match status" value="1"/>
</dbReference>
<dbReference type="NCBIfam" id="TIGR01549">
    <property type="entry name" value="HAD-SF-IA-v1"/>
    <property type="match status" value="1"/>
</dbReference>
<dbReference type="InterPro" id="IPR023214">
    <property type="entry name" value="HAD_sf"/>
</dbReference>
<sequence>MAVKRKRLYRQEGVTEQMSKYKGIIFDLDGTLLNTIEDIGDSMNGVLETFNLPIYSYEEYKKKIGGGFRKLTLNSFPEKIDEETIDKALDMLYKNYDRRYLNKTRPYESIDNLLNSLVEEGIKLGVNSNKKDEYTKSLIEKFFKTIPFVKVYGERNGIPNKPDPATALEIAQLMNLNPEEVLFIGDSNTDIVTAKNAHMDSVGVLWGFRNREELCKYGASYIVSNCEEILYIVEGGKGTF</sequence>
<dbReference type="EMBL" id="FQXR01000005">
    <property type="protein sequence ID" value="SHH85839.1"/>
    <property type="molecule type" value="Genomic_DNA"/>
</dbReference>
<dbReference type="InterPro" id="IPR036412">
    <property type="entry name" value="HAD-like_sf"/>
</dbReference>